<dbReference type="PROSITE" id="PS00211">
    <property type="entry name" value="ABC_TRANSPORTER_1"/>
    <property type="match status" value="1"/>
</dbReference>
<evidence type="ECO:0000313" key="4">
    <source>
        <dbReference type="EMBL" id="QNO54351.1"/>
    </source>
</evidence>
<dbReference type="InterPro" id="IPR017871">
    <property type="entry name" value="ABC_transporter-like_CS"/>
</dbReference>
<evidence type="ECO:0000256" key="1">
    <source>
        <dbReference type="ARBA" id="ARBA00022741"/>
    </source>
</evidence>
<dbReference type="PANTHER" id="PTHR42764:SF1">
    <property type="entry name" value="PHOSPHONATES UTILIZATION ATP-BINDING PROTEIN PHNK-RELATED"/>
    <property type="match status" value="1"/>
</dbReference>
<keyword evidence="2 4" id="KW-0067">ATP-binding</keyword>
<sequence length="572" mass="65179">MSAILRVHGLCKRYELSKIDRDLVALDDVSFKLEKGETLGVIGMSGAGKTTLLRMLRGYERFDEGVIEIDGVKVTPDSSWSEYRKLREKTAFHLQRSFALYNISVIDNVIKRLRAKQTGFEDVPVFEDEYDALKEEAFKILDLVGLRDKWNHLYTILSGGDKQRVLLARQLAKEPAILLLDEPGTMSDPLTRKYLLESVRRVKDKTDLSILLVSHMPEVHEYLCDRLLMMDKGKIVEDGETKRVIDKFLTPLEPVKPLVPIKDEQDTMIWIDGVWKKYDLVTYHTLMRTIEMQDINVKIPRGNIVGIVGPSAMGKTVLMRLLGGFEKPDRGHILIRIGTVDFANISEYGSRSIEARSKLGIIHQEFALPPYQLVQDLFARRIGLKKFEMVKHAMERAEEFGISDVTLDVLLRLADLPEEEAKGRLREIDLDMDLLNELFPIYPATEAFNAAKPYLKAVNLPEEIFSRYISETSVGEEIRLAIASLMASNCEILLLDEPFGDIDPVSLRMVTNALKDLNREFGTTMLVVSHQLDVIRELTHEAMLIDEGRLVLRGDPDEVCDTFLAQKFKELE</sequence>
<protein>
    <submittedName>
        <fullName evidence="4">Vitamin B12 import ATP-binding protein BtuD</fullName>
    </submittedName>
</protein>
<dbReference type="GO" id="GO:0019700">
    <property type="term" value="P:organic phosphonate catabolic process"/>
    <property type="evidence" value="ECO:0007669"/>
    <property type="project" value="TreeGrafter"/>
</dbReference>
<accession>A0A7G9Z267</accession>
<evidence type="ECO:0000256" key="2">
    <source>
        <dbReference type="ARBA" id="ARBA00022840"/>
    </source>
</evidence>
<dbReference type="SMART" id="SM00382">
    <property type="entry name" value="AAA"/>
    <property type="match status" value="2"/>
</dbReference>
<dbReference type="AlphaFoldDB" id="A0A7G9Z267"/>
<dbReference type="Pfam" id="PF00005">
    <property type="entry name" value="ABC_tran"/>
    <property type="match status" value="2"/>
</dbReference>
<dbReference type="PROSITE" id="PS50893">
    <property type="entry name" value="ABC_TRANSPORTER_2"/>
    <property type="match status" value="2"/>
</dbReference>
<feature type="domain" description="ABC transporter" evidence="3">
    <location>
        <begin position="269"/>
        <end position="572"/>
    </location>
</feature>
<organism evidence="4">
    <name type="scientific">Candidatus Methanophaga sp. ANME-1 ERB7</name>
    <dbReference type="NCBI Taxonomy" id="2759913"/>
    <lineage>
        <taxon>Archaea</taxon>
        <taxon>Methanobacteriati</taxon>
        <taxon>Methanobacteriota</taxon>
        <taxon>Stenosarchaea group</taxon>
        <taxon>Methanomicrobia</taxon>
        <taxon>Candidatus Methanophagales</taxon>
        <taxon>Candidatus Methanophagaceae</taxon>
        <taxon>Candidatus Methanophaga</taxon>
    </lineage>
</organism>
<dbReference type="Gene3D" id="3.40.50.300">
    <property type="entry name" value="P-loop containing nucleotide triphosphate hydrolases"/>
    <property type="match status" value="2"/>
</dbReference>
<dbReference type="PANTHER" id="PTHR42764">
    <property type="entry name" value="PHOSPHONATES UTILIZATION ATP-BINDING PROTEIN PHNK-RELATED"/>
    <property type="match status" value="1"/>
</dbReference>
<evidence type="ECO:0000259" key="3">
    <source>
        <dbReference type="PROSITE" id="PS50893"/>
    </source>
</evidence>
<dbReference type="InterPro" id="IPR003439">
    <property type="entry name" value="ABC_transporter-like_ATP-bd"/>
</dbReference>
<keyword evidence="1" id="KW-0547">Nucleotide-binding</keyword>
<reference evidence="4" key="1">
    <citation type="submission" date="2020-06" db="EMBL/GenBank/DDBJ databases">
        <title>Unique genomic features of the anaerobic methanotrophic archaea.</title>
        <authorList>
            <person name="Chadwick G.L."/>
            <person name="Skennerton C.T."/>
            <person name="Laso-Perez R."/>
            <person name="Leu A.O."/>
            <person name="Speth D.R."/>
            <person name="Yu H."/>
            <person name="Morgan-Lang C."/>
            <person name="Hatzenpichler R."/>
            <person name="Goudeau D."/>
            <person name="Malmstrom R."/>
            <person name="Brazelton W.J."/>
            <person name="Woyke T."/>
            <person name="Hallam S.J."/>
            <person name="Tyson G.W."/>
            <person name="Wegener G."/>
            <person name="Boetius A."/>
            <person name="Orphan V."/>
        </authorList>
    </citation>
    <scope>NUCLEOTIDE SEQUENCE</scope>
</reference>
<dbReference type="GO" id="GO:0016887">
    <property type="term" value="F:ATP hydrolysis activity"/>
    <property type="evidence" value="ECO:0007669"/>
    <property type="project" value="InterPro"/>
</dbReference>
<dbReference type="GO" id="GO:0005524">
    <property type="term" value="F:ATP binding"/>
    <property type="evidence" value="ECO:0007669"/>
    <property type="project" value="UniProtKB-KW"/>
</dbReference>
<dbReference type="InterPro" id="IPR003593">
    <property type="entry name" value="AAA+_ATPase"/>
</dbReference>
<dbReference type="InterPro" id="IPR027417">
    <property type="entry name" value="P-loop_NTPase"/>
</dbReference>
<dbReference type="SUPFAM" id="SSF52540">
    <property type="entry name" value="P-loop containing nucleoside triphosphate hydrolases"/>
    <property type="match status" value="2"/>
</dbReference>
<gene>
    <name evidence="4" type="primary">btuD</name>
    <name evidence="4" type="ORF">DIMBOPOO_00023</name>
</gene>
<name>A0A7G9Z267_9EURY</name>
<proteinExistence type="predicted"/>
<feature type="domain" description="ABC transporter" evidence="3">
    <location>
        <begin position="5"/>
        <end position="257"/>
    </location>
</feature>
<dbReference type="EMBL" id="MT631576">
    <property type="protein sequence ID" value="QNO54351.1"/>
    <property type="molecule type" value="Genomic_DNA"/>
</dbReference>